<dbReference type="InterPro" id="IPR050570">
    <property type="entry name" value="Cell_wall_metabolism_enzyme"/>
</dbReference>
<dbReference type="FunFam" id="2.70.70.10:FF:000003">
    <property type="entry name" value="Murein hydrolase activator EnvC"/>
    <property type="match status" value="1"/>
</dbReference>
<dbReference type="Gene3D" id="2.70.70.10">
    <property type="entry name" value="Glucose Permease (Domain IIA)"/>
    <property type="match status" value="1"/>
</dbReference>
<dbReference type="RefSeq" id="WP_011814009.1">
    <property type="nucleotide sequence ID" value="NC_008789.1"/>
</dbReference>
<protein>
    <submittedName>
        <fullName evidence="4">Transcriptional regulator, Fis family</fullName>
    </submittedName>
</protein>
<evidence type="ECO:0000256" key="2">
    <source>
        <dbReference type="SAM" id="MobiDB-lite"/>
    </source>
</evidence>
<sequence length="382" mass="42535">MAARRRLITGPMFGVVLMALAGGVSADYEREREQLEALRDDLEAIQEDLAADRAARDEVEEALSQLERQVSEATRELERLRAERAEARGRVAELREDYAEEAERLGRHRETLAEQIVAAYVSGGDDPLRLLLNQQDPAGAQRLLVYHDYFNEARAGHIEAAMAELESLAALREELREELAELERLEEATREERESLAEQRAERDARREELEARIAERDAEAESLEAEVAEQEALLEDLRQRLADVPDEAAEVEAFGESRGNLPWPVDGEVDESFGEARGGGLERTGVVIAAETGDEVHAVAPGRVVFSDWLRGLGLLAIIDHGDGYLTLYGHTESLYVDVGEWVEAGDLVATVGNSGSRRDAGLYFEIREGAEPRNPLNWLR</sequence>
<keyword evidence="1" id="KW-0175">Coiled coil</keyword>
<evidence type="ECO:0000313" key="5">
    <source>
        <dbReference type="Proteomes" id="UP000000647"/>
    </source>
</evidence>
<dbReference type="Gene3D" id="6.10.250.3150">
    <property type="match status" value="1"/>
</dbReference>
<feature type="region of interest" description="Disordered" evidence="2">
    <location>
        <begin position="186"/>
        <end position="205"/>
    </location>
</feature>
<gene>
    <name evidence="4" type="ordered locus">Hhal_1211</name>
</gene>
<accession>A1WWC4</accession>
<dbReference type="STRING" id="349124.Hhal_1211"/>
<evidence type="ECO:0000259" key="3">
    <source>
        <dbReference type="Pfam" id="PF01551"/>
    </source>
</evidence>
<dbReference type="KEGG" id="hha:Hhal_1211"/>
<dbReference type="PANTHER" id="PTHR21666">
    <property type="entry name" value="PEPTIDASE-RELATED"/>
    <property type="match status" value="1"/>
</dbReference>
<dbReference type="CDD" id="cd12797">
    <property type="entry name" value="M23_peptidase"/>
    <property type="match status" value="1"/>
</dbReference>
<dbReference type="GO" id="GO:0004222">
    <property type="term" value="F:metalloendopeptidase activity"/>
    <property type="evidence" value="ECO:0007669"/>
    <property type="project" value="TreeGrafter"/>
</dbReference>
<proteinExistence type="predicted"/>
<dbReference type="eggNOG" id="COG4942">
    <property type="taxonomic scope" value="Bacteria"/>
</dbReference>
<reference evidence="4 5" key="2">
    <citation type="journal article" date="2013" name="Stand. Genomic Sci.">
        <title>Complete genome sequence of Halorhodospira halophila SL1.</title>
        <authorList>
            <person name="Challacombe J.F."/>
            <person name="Majid S."/>
            <person name="Deole R."/>
            <person name="Brettin T.S."/>
            <person name="Bruce D."/>
            <person name="Delano S.F."/>
            <person name="Detter J.C."/>
            <person name="Gleasner C.D."/>
            <person name="Han C.S."/>
            <person name="Misra M."/>
            <person name="Reitenga K.G."/>
            <person name="Mikhailova N."/>
            <person name="Woyke T."/>
            <person name="Pitluck S."/>
            <person name="Nolan M."/>
            <person name="Land M.L."/>
            <person name="Saunders E."/>
            <person name="Tapia R."/>
            <person name="Lapidus A."/>
            <person name="Ivanova N."/>
            <person name="Hoff W.D."/>
        </authorList>
    </citation>
    <scope>NUCLEOTIDE SEQUENCE [LARGE SCALE GENOMIC DNA]</scope>
    <source>
        <strain evidence="5">DSM 244 / SL1</strain>
    </source>
</reference>
<feature type="domain" description="M23ase beta-sheet core" evidence="3">
    <location>
        <begin position="285"/>
        <end position="377"/>
    </location>
</feature>
<keyword evidence="5" id="KW-1185">Reference proteome</keyword>
<dbReference type="OrthoDB" id="9784703at2"/>
<dbReference type="InterPro" id="IPR016047">
    <property type="entry name" value="M23ase_b-sheet_dom"/>
</dbReference>
<dbReference type="SUPFAM" id="SSF51261">
    <property type="entry name" value="Duplicated hybrid motif"/>
    <property type="match status" value="1"/>
</dbReference>
<dbReference type="AlphaFoldDB" id="A1WWC4"/>
<reference evidence="5" key="1">
    <citation type="submission" date="2006-12" db="EMBL/GenBank/DDBJ databases">
        <title>Complete sequence of Halorhodospira halophila SL1.</title>
        <authorList>
            <consortium name="US DOE Joint Genome Institute"/>
            <person name="Copeland A."/>
            <person name="Lucas S."/>
            <person name="Lapidus A."/>
            <person name="Barry K."/>
            <person name="Detter J.C."/>
            <person name="Glavina del Rio T."/>
            <person name="Hammon N."/>
            <person name="Israni S."/>
            <person name="Dalin E."/>
            <person name="Tice H."/>
            <person name="Pitluck S."/>
            <person name="Saunders E."/>
            <person name="Brettin T."/>
            <person name="Bruce D."/>
            <person name="Han C."/>
            <person name="Tapia R."/>
            <person name="Schmutz J."/>
            <person name="Larimer F."/>
            <person name="Land M."/>
            <person name="Hauser L."/>
            <person name="Kyrpides N."/>
            <person name="Mikhailova N."/>
            <person name="Hoff W."/>
            <person name="Richardson P."/>
        </authorList>
    </citation>
    <scope>NUCLEOTIDE SEQUENCE [LARGE SCALE GENOMIC DNA]</scope>
    <source>
        <strain evidence="5">DSM 244 / SL1</strain>
    </source>
</reference>
<dbReference type="PANTHER" id="PTHR21666:SF270">
    <property type="entry name" value="MUREIN HYDROLASE ACTIVATOR ENVC"/>
    <property type="match status" value="1"/>
</dbReference>
<name>A1WWC4_HALHL</name>
<dbReference type="Pfam" id="PF01551">
    <property type="entry name" value="Peptidase_M23"/>
    <property type="match status" value="1"/>
</dbReference>
<dbReference type="HOGENOM" id="CLU_029425_4_0_6"/>
<dbReference type="InterPro" id="IPR011055">
    <property type="entry name" value="Dup_hybrid_motif"/>
</dbReference>
<feature type="coiled-coil region" evidence="1">
    <location>
        <begin position="25"/>
        <end position="115"/>
    </location>
</feature>
<evidence type="ECO:0000313" key="4">
    <source>
        <dbReference type="EMBL" id="ABM61986.1"/>
    </source>
</evidence>
<evidence type="ECO:0000256" key="1">
    <source>
        <dbReference type="SAM" id="Coils"/>
    </source>
</evidence>
<organism evidence="4 5">
    <name type="scientific">Halorhodospira halophila (strain DSM 244 / SL1)</name>
    <name type="common">Ectothiorhodospira halophila (strain DSM 244 / SL1)</name>
    <dbReference type="NCBI Taxonomy" id="349124"/>
    <lineage>
        <taxon>Bacteria</taxon>
        <taxon>Pseudomonadati</taxon>
        <taxon>Pseudomonadota</taxon>
        <taxon>Gammaproteobacteria</taxon>
        <taxon>Chromatiales</taxon>
        <taxon>Ectothiorhodospiraceae</taxon>
        <taxon>Halorhodospira</taxon>
    </lineage>
</organism>
<dbReference type="EMBL" id="CP000544">
    <property type="protein sequence ID" value="ABM61986.1"/>
    <property type="molecule type" value="Genomic_DNA"/>
</dbReference>
<dbReference type="Proteomes" id="UP000000647">
    <property type="component" value="Chromosome"/>
</dbReference>